<comment type="caution">
    <text evidence="2">The sequence shown here is derived from an EMBL/GenBank/DDBJ whole genome shotgun (WGS) entry which is preliminary data.</text>
</comment>
<reference evidence="2 3" key="1">
    <citation type="journal article" date="2022" name="Plant J.">
        <title>Strategies of tolerance reflected in two North American maple genomes.</title>
        <authorList>
            <person name="McEvoy S.L."/>
            <person name="Sezen U.U."/>
            <person name="Trouern-Trend A."/>
            <person name="McMahon S.M."/>
            <person name="Schaberg P.G."/>
            <person name="Yang J."/>
            <person name="Wegrzyn J.L."/>
            <person name="Swenson N.G."/>
        </authorList>
    </citation>
    <scope>NUCLEOTIDE SEQUENCE [LARGE SCALE GENOMIC DNA]</scope>
    <source>
        <strain evidence="2">91603</strain>
    </source>
</reference>
<protein>
    <submittedName>
        <fullName evidence="2">Uncharacterized protein</fullName>
    </submittedName>
</protein>
<keyword evidence="3" id="KW-1185">Reference proteome</keyword>
<evidence type="ECO:0000313" key="3">
    <source>
        <dbReference type="Proteomes" id="UP001064489"/>
    </source>
</evidence>
<evidence type="ECO:0000256" key="1">
    <source>
        <dbReference type="SAM" id="SignalP"/>
    </source>
</evidence>
<accession>A0AAD5P2T7</accession>
<feature type="signal peptide" evidence="1">
    <location>
        <begin position="1"/>
        <end position="27"/>
    </location>
</feature>
<dbReference type="AlphaFoldDB" id="A0AAD5P2T7"/>
<dbReference type="Proteomes" id="UP001064489">
    <property type="component" value="Chromosome 13"/>
</dbReference>
<organism evidence="2 3">
    <name type="scientific">Acer negundo</name>
    <name type="common">Box elder</name>
    <dbReference type="NCBI Taxonomy" id="4023"/>
    <lineage>
        <taxon>Eukaryota</taxon>
        <taxon>Viridiplantae</taxon>
        <taxon>Streptophyta</taxon>
        <taxon>Embryophyta</taxon>
        <taxon>Tracheophyta</taxon>
        <taxon>Spermatophyta</taxon>
        <taxon>Magnoliopsida</taxon>
        <taxon>eudicotyledons</taxon>
        <taxon>Gunneridae</taxon>
        <taxon>Pentapetalae</taxon>
        <taxon>rosids</taxon>
        <taxon>malvids</taxon>
        <taxon>Sapindales</taxon>
        <taxon>Sapindaceae</taxon>
        <taxon>Hippocastanoideae</taxon>
        <taxon>Acereae</taxon>
        <taxon>Acer</taxon>
    </lineage>
</organism>
<name>A0AAD5P2T7_ACENE</name>
<feature type="chain" id="PRO_5042183958" evidence="1">
    <location>
        <begin position="28"/>
        <end position="95"/>
    </location>
</feature>
<gene>
    <name evidence="2" type="ORF">LWI28_006833</name>
</gene>
<keyword evidence="1" id="KW-0732">Signal</keyword>
<proteinExistence type="predicted"/>
<evidence type="ECO:0000313" key="2">
    <source>
        <dbReference type="EMBL" id="KAI9197928.1"/>
    </source>
</evidence>
<dbReference type="EMBL" id="JAJSOW010000002">
    <property type="protein sequence ID" value="KAI9197928.1"/>
    <property type="molecule type" value="Genomic_DNA"/>
</dbReference>
<sequence length="95" mass="10577">MDLKRLSWVILVLVSILLVCHPTSVTAVDIVHDDDSAPKKPGCANDFVSATSFCYLFFDPVHVFVKSILGCKQLHSSKRVEWGSLWRIGAFCDVP</sequence>